<dbReference type="EMBL" id="CP001399">
    <property type="protein sequence ID" value="ACP35849.1"/>
    <property type="molecule type" value="Genomic_DNA"/>
</dbReference>
<proteinExistence type="predicted"/>
<dbReference type="Proteomes" id="UP000001747">
    <property type="component" value="Chromosome"/>
</dbReference>
<accession>C3MR36</accession>
<name>C3MR36_SACI2</name>
<dbReference type="AlphaFoldDB" id="C3MR36"/>
<evidence type="ECO:0000313" key="2">
    <source>
        <dbReference type="Proteomes" id="UP000001747"/>
    </source>
</evidence>
<dbReference type="RefSeq" id="WP_012713936.1">
    <property type="nucleotide sequence ID" value="NC_012589.1"/>
</dbReference>
<reference evidence="1 2" key="1">
    <citation type="journal article" date="2009" name="Proc. Natl. Acad. Sci. U.S.A.">
        <title>Biogeography of the Sulfolobus islandicus pan-genome.</title>
        <authorList>
            <person name="Reno M.L."/>
            <person name="Held N.L."/>
            <person name="Fields C.J."/>
            <person name="Burke P.V."/>
            <person name="Whitaker R.J."/>
        </authorList>
    </citation>
    <scope>NUCLEOTIDE SEQUENCE [LARGE SCALE GENOMIC DNA]</scope>
    <source>
        <strain evidence="2">L.S.2.15 / Lassen #1</strain>
    </source>
</reference>
<dbReference type="KEGG" id="sis:LS215_1853"/>
<evidence type="ECO:0000313" key="1">
    <source>
        <dbReference type="EMBL" id="ACP35849.1"/>
    </source>
</evidence>
<protein>
    <submittedName>
        <fullName evidence="1">Uncharacterized protein</fullName>
    </submittedName>
</protein>
<dbReference type="HOGENOM" id="CLU_145827_0_0_2"/>
<sequence>MVVLKSRFDKRVKKDTFNKNGKRKEIKYVWVASNKAIFLVTAEAKESKYSYSAPIIPLHGIYYSSKDRKKYTAKELNDYFVVLNVRKDDQLVYYLKKGVVVIIGYSEDNVLIVYDEENGEGNGSDS</sequence>
<gene>
    <name evidence="1" type="ordered locus">LS215_1853</name>
</gene>
<organism evidence="1 2">
    <name type="scientific">Saccharolobus islandicus (strain L.S.2.15 / Lassen #1)</name>
    <name type="common">Sulfolobus islandicus</name>
    <dbReference type="NCBI Taxonomy" id="429572"/>
    <lineage>
        <taxon>Archaea</taxon>
        <taxon>Thermoproteota</taxon>
        <taxon>Thermoprotei</taxon>
        <taxon>Sulfolobales</taxon>
        <taxon>Sulfolobaceae</taxon>
        <taxon>Saccharolobus</taxon>
    </lineage>
</organism>
<dbReference type="GeneID" id="7799494"/>